<dbReference type="EMBL" id="JBGLYH010000006">
    <property type="protein sequence ID" value="MEZ7195887.1"/>
    <property type="molecule type" value="Genomic_DNA"/>
</dbReference>
<evidence type="ECO:0000313" key="4">
    <source>
        <dbReference type="Proteomes" id="UP001568698"/>
    </source>
</evidence>
<name>A0ABV4JYU7_9BACT</name>
<keyword evidence="1" id="KW-0732">Signal</keyword>
<keyword evidence="4" id="KW-1185">Reference proteome</keyword>
<evidence type="ECO:0000259" key="2">
    <source>
        <dbReference type="SMART" id="SM00062"/>
    </source>
</evidence>
<evidence type="ECO:0000313" key="3">
    <source>
        <dbReference type="EMBL" id="MEZ7195887.1"/>
    </source>
</evidence>
<proteinExistence type="predicted"/>
<dbReference type="Gene3D" id="3.40.190.10">
    <property type="entry name" value="Periplasmic binding protein-like II"/>
    <property type="match status" value="2"/>
</dbReference>
<evidence type="ECO:0000256" key="1">
    <source>
        <dbReference type="ARBA" id="ARBA00022729"/>
    </source>
</evidence>
<gene>
    <name evidence="3" type="ORF">AB6M95_03930</name>
</gene>
<dbReference type="PANTHER" id="PTHR35936">
    <property type="entry name" value="MEMBRANE-BOUND LYTIC MUREIN TRANSGLYCOSYLASE F"/>
    <property type="match status" value="1"/>
</dbReference>
<dbReference type="Proteomes" id="UP001568698">
    <property type="component" value="Unassembled WGS sequence"/>
</dbReference>
<sequence>MHDKKPMRYRRVAGTGAGLPGRLRGAPNAAAVALVCLFLLCAEGTGHARDLVLFMTNEDWPPYQMSDPAAKGDGVIVDVLREIATPLGLTLRVRELPERRGRDMLEHGELDICLSAREWVDDPDRFLWTDPVMLNEDVLLFRADSTLRYVSPASLRGLRVAAMADFVYPALEPAFREGAITRIDCGSPYSMLEMLDRERVDAALVNRSETLWLFRNHPELHPERFRMAATPFDSAWYRFLLPKGRGWENYIDRINQRIRAMKRDGALNAILDRYR</sequence>
<dbReference type="InterPro" id="IPR001638">
    <property type="entry name" value="Solute-binding_3/MltF_N"/>
</dbReference>
<feature type="domain" description="Solute-binding protein family 3/N-terminal" evidence="2">
    <location>
        <begin position="51"/>
        <end position="275"/>
    </location>
</feature>
<dbReference type="Pfam" id="PF00497">
    <property type="entry name" value="SBP_bac_3"/>
    <property type="match status" value="1"/>
</dbReference>
<dbReference type="SMART" id="SM00062">
    <property type="entry name" value="PBPb"/>
    <property type="match status" value="1"/>
</dbReference>
<dbReference type="SUPFAM" id="SSF53850">
    <property type="entry name" value="Periplasmic binding protein-like II"/>
    <property type="match status" value="1"/>
</dbReference>
<dbReference type="PANTHER" id="PTHR35936:SF6">
    <property type="entry name" value="AMINO ACID ABC TRANSPORTER SUBSTRATE-BINDING PAAT FAMILY PROTEIN"/>
    <property type="match status" value="1"/>
</dbReference>
<protein>
    <submittedName>
        <fullName evidence="3">Substrate-binding periplasmic protein</fullName>
    </submittedName>
</protein>
<organism evidence="3 4">
    <name type="scientific">Pseudodesulfovibrio karagichevae</name>
    <dbReference type="NCBI Taxonomy" id="3239305"/>
    <lineage>
        <taxon>Bacteria</taxon>
        <taxon>Pseudomonadati</taxon>
        <taxon>Thermodesulfobacteriota</taxon>
        <taxon>Desulfovibrionia</taxon>
        <taxon>Desulfovibrionales</taxon>
        <taxon>Desulfovibrionaceae</taxon>
    </lineage>
</organism>
<comment type="caution">
    <text evidence="3">The sequence shown here is derived from an EMBL/GenBank/DDBJ whole genome shotgun (WGS) entry which is preliminary data.</text>
</comment>
<reference evidence="3 4" key="1">
    <citation type="submission" date="2024-08" db="EMBL/GenBank/DDBJ databases">
        <title>Sulfate-reducing bacteria isolated from formation water of the oil field in Kazakhstan and description of Pseudodesulfovibrio sp.</title>
        <authorList>
            <person name="Bidzhieva S.K."/>
            <person name="Tourova T.P."/>
            <person name="Grouzdev D.S."/>
            <person name="Beletsky A.V."/>
            <person name="Sokolova D.S."/>
            <person name="Samigullina S.R."/>
            <person name="Poltaraus A.B."/>
            <person name="Avtukh A.N."/>
            <person name="Tereshina V.M."/>
            <person name="Zhaparov N.S."/>
            <person name="Mardanov A.V."/>
            <person name="Nazina T.N."/>
        </authorList>
    </citation>
    <scope>NUCLEOTIDE SEQUENCE [LARGE SCALE GENOMIC DNA]</scope>
    <source>
        <strain evidence="3 4">9FUS</strain>
    </source>
</reference>
<dbReference type="RefSeq" id="WP_371385429.1">
    <property type="nucleotide sequence ID" value="NZ_JBGLYH010000006.1"/>
</dbReference>
<accession>A0ABV4JYU7</accession>